<proteinExistence type="predicted"/>
<accession>A0ABT0FWQ2</accession>
<comment type="caution">
    <text evidence="2">The sequence shown here is derived from an EMBL/GenBank/DDBJ whole genome shotgun (WGS) entry which is preliminary data.</text>
</comment>
<name>A0ABT0FWQ2_9ACTN</name>
<feature type="region of interest" description="Disordered" evidence="1">
    <location>
        <begin position="1"/>
        <end position="60"/>
    </location>
</feature>
<reference evidence="2 3" key="1">
    <citation type="submission" date="2022-04" db="EMBL/GenBank/DDBJ databases">
        <title>Genome draft of Actinomadura sp. ATCC 31491.</title>
        <authorList>
            <person name="Shi X."/>
            <person name="Du Y."/>
        </authorList>
    </citation>
    <scope>NUCLEOTIDE SEQUENCE [LARGE SCALE GENOMIC DNA]</scope>
    <source>
        <strain evidence="2 3">ATCC 31491</strain>
    </source>
</reference>
<dbReference type="EMBL" id="JAKRKC020000001">
    <property type="protein sequence ID" value="MCK2216774.1"/>
    <property type="molecule type" value="Genomic_DNA"/>
</dbReference>
<evidence type="ECO:0000256" key="1">
    <source>
        <dbReference type="SAM" id="MobiDB-lite"/>
    </source>
</evidence>
<evidence type="ECO:0000313" key="2">
    <source>
        <dbReference type="EMBL" id="MCK2216774.1"/>
    </source>
</evidence>
<dbReference type="RefSeq" id="WP_242371279.1">
    <property type="nucleotide sequence ID" value="NZ_JAKRKC020000001.1"/>
</dbReference>
<organism evidence="2 3">
    <name type="scientific">Actinomadura luzonensis</name>
    <dbReference type="NCBI Taxonomy" id="2805427"/>
    <lineage>
        <taxon>Bacteria</taxon>
        <taxon>Bacillati</taxon>
        <taxon>Actinomycetota</taxon>
        <taxon>Actinomycetes</taxon>
        <taxon>Streptosporangiales</taxon>
        <taxon>Thermomonosporaceae</taxon>
        <taxon>Actinomadura</taxon>
    </lineage>
</organism>
<keyword evidence="3" id="KW-1185">Reference proteome</keyword>
<dbReference type="Proteomes" id="UP001317259">
    <property type="component" value="Unassembled WGS sequence"/>
</dbReference>
<protein>
    <submittedName>
        <fullName evidence="2">Uncharacterized protein</fullName>
    </submittedName>
</protein>
<evidence type="ECO:0000313" key="3">
    <source>
        <dbReference type="Proteomes" id="UP001317259"/>
    </source>
</evidence>
<feature type="compositionally biased region" description="Basic and acidic residues" evidence="1">
    <location>
        <begin position="34"/>
        <end position="50"/>
    </location>
</feature>
<gene>
    <name evidence="2" type="ORF">MF672_023660</name>
</gene>
<sequence length="60" mass="6859">MPDTPRRPRIQWQDDSEHLKNRPSAHRIVSESPRPSEPDTPSRPRGRDAEETGPVTARTC</sequence>